<protein>
    <submittedName>
        <fullName evidence="1">Uncharacterized protein</fullName>
    </submittedName>
</protein>
<dbReference type="AlphaFoldDB" id="A0A9J5ZBU0"/>
<organism evidence="1 2">
    <name type="scientific">Solanum commersonii</name>
    <name type="common">Commerson's wild potato</name>
    <name type="synonym">Commerson's nightshade</name>
    <dbReference type="NCBI Taxonomy" id="4109"/>
    <lineage>
        <taxon>Eukaryota</taxon>
        <taxon>Viridiplantae</taxon>
        <taxon>Streptophyta</taxon>
        <taxon>Embryophyta</taxon>
        <taxon>Tracheophyta</taxon>
        <taxon>Spermatophyta</taxon>
        <taxon>Magnoliopsida</taxon>
        <taxon>eudicotyledons</taxon>
        <taxon>Gunneridae</taxon>
        <taxon>Pentapetalae</taxon>
        <taxon>asterids</taxon>
        <taxon>lamiids</taxon>
        <taxon>Solanales</taxon>
        <taxon>Solanaceae</taxon>
        <taxon>Solanoideae</taxon>
        <taxon>Solaneae</taxon>
        <taxon>Solanum</taxon>
    </lineage>
</organism>
<proteinExistence type="predicted"/>
<comment type="caution">
    <text evidence="1">The sequence shown here is derived from an EMBL/GenBank/DDBJ whole genome shotgun (WGS) entry which is preliminary data.</text>
</comment>
<name>A0A9J5ZBU0_SOLCO</name>
<reference evidence="1 2" key="1">
    <citation type="submission" date="2020-09" db="EMBL/GenBank/DDBJ databases">
        <title>De no assembly of potato wild relative species, Solanum commersonii.</title>
        <authorList>
            <person name="Cho K."/>
        </authorList>
    </citation>
    <scope>NUCLEOTIDE SEQUENCE [LARGE SCALE GENOMIC DNA]</scope>
    <source>
        <strain evidence="1">LZ3.2</strain>
        <tissue evidence="1">Leaf</tissue>
    </source>
</reference>
<sequence length="87" mass="9867">MYMLDVIVDRTKPILKINIILRCLVPLSPHRTIDDDDSIEDKSLGDHGWSSQWNRKILNCFKKSNGNVSVGQAHNSTTASPMELIFK</sequence>
<dbReference type="Proteomes" id="UP000824120">
    <property type="component" value="Chromosome 4"/>
</dbReference>
<gene>
    <name evidence="1" type="ORF">H5410_021610</name>
</gene>
<dbReference type="EMBL" id="JACXVP010000004">
    <property type="protein sequence ID" value="KAG5610329.1"/>
    <property type="molecule type" value="Genomic_DNA"/>
</dbReference>
<accession>A0A9J5ZBU0</accession>
<keyword evidence="2" id="KW-1185">Reference proteome</keyword>
<evidence type="ECO:0000313" key="1">
    <source>
        <dbReference type="EMBL" id="KAG5610329.1"/>
    </source>
</evidence>
<evidence type="ECO:0000313" key="2">
    <source>
        <dbReference type="Proteomes" id="UP000824120"/>
    </source>
</evidence>